<name>A0ABT2H5N8_9MICO</name>
<dbReference type="PANTHER" id="PTHR32196:SF72">
    <property type="entry name" value="RIBOSE IMPORT PERMEASE PROTEIN RBSC"/>
    <property type="match status" value="1"/>
</dbReference>
<evidence type="ECO:0000256" key="2">
    <source>
        <dbReference type="ARBA" id="ARBA00022475"/>
    </source>
</evidence>
<evidence type="ECO:0000256" key="4">
    <source>
        <dbReference type="ARBA" id="ARBA00022989"/>
    </source>
</evidence>
<comment type="subcellular location">
    <subcellularLocation>
        <location evidence="1">Cell membrane</location>
        <topology evidence="1">Multi-pass membrane protein</topology>
    </subcellularLocation>
</comment>
<feature type="compositionally biased region" description="Pro residues" evidence="6">
    <location>
        <begin position="323"/>
        <end position="339"/>
    </location>
</feature>
<keyword evidence="5 7" id="KW-0472">Membrane</keyword>
<dbReference type="Proteomes" id="UP001165586">
    <property type="component" value="Unassembled WGS sequence"/>
</dbReference>
<dbReference type="CDD" id="cd06579">
    <property type="entry name" value="TM_PBP1_transp_AraH_like"/>
    <property type="match status" value="1"/>
</dbReference>
<dbReference type="EMBL" id="JANLCJ010000006">
    <property type="protein sequence ID" value="MCS5735262.1"/>
    <property type="molecule type" value="Genomic_DNA"/>
</dbReference>
<evidence type="ECO:0000256" key="1">
    <source>
        <dbReference type="ARBA" id="ARBA00004651"/>
    </source>
</evidence>
<evidence type="ECO:0000313" key="8">
    <source>
        <dbReference type="EMBL" id="MCS5735262.1"/>
    </source>
</evidence>
<feature type="transmembrane region" description="Helical" evidence="7">
    <location>
        <begin position="155"/>
        <end position="176"/>
    </location>
</feature>
<feature type="transmembrane region" description="Helical" evidence="7">
    <location>
        <begin position="242"/>
        <end position="275"/>
    </location>
</feature>
<evidence type="ECO:0000256" key="6">
    <source>
        <dbReference type="SAM" id="MobiDB-lite"/>
    </source>
</evidence>
<keyword evidence="4 7" id="KW-1133">Transmembrane helix</keyword>
<reference evidence="8" key="1">
    <citation type="submission" date="2022-08" db="EMBL/GenBank/DDBJ databases">
        <authorList>
            <person name="Deng Y."/>
            <person name="Han X.-F."/>
            <person name="Zhang Y.-Q."/>
        </authorList>
    </citation>
    <scope>NUCLEOTIDE SEQUENCE</scope>
    <source>
        <strain evidence="8">CPCC 203386</strain>
    </source>
</reference>
<dbReference type="RefSeq" id="WP_259540191.1">
    <property type="nucleotide sequence ID" value="NZ_JANLCJ010000006.1"/>
</dbReference>
<feature type="transmembrane region" description="Helical" evidence="7">
    <location>
        <begin position="117"/>
        <end position="134"/>
    </location>
</feature>
<dbReference type="InterPro" id="IPR001851">
    <property type="entry name" value="ABC_transp_permease"/>
</dbReference>
<feature type="region of interest" description="Disordered" evidence="6">
    <location>
        <begin position="314"/>
        <end position="348"/>
    </location>
</feature>
<protein>
    <submittedName>
        <fullName evidence="8">ABC transporter permease</fullName>
    </submittedName>
</protein>
<feature type="transmembrane region" description="Helical" evidence="7">
    <location>
        <begin position="36"/>
        <end position="58"/>
    </location>
</feature>
<evidence type="ECO:0000256" key="5">
    <source>
        <dbReference type="ARBA" id="ARBA00023136"/>
    </source>
</evidence>
<gene>
    <name evidence="8" type="ORF">N1032_16055</name>
</gene>
<evidence type="ECO:0000256" key="3">
    <source>
        <dbReference type="ARBA" id="ARBA00022692"/>
    </source>
</evidence>
<feature type="transmembrane region" description="Helical" evidence="7">
    <location>
        <begin position="287"/>
        <end position="306"/>
    </location>
</feature>
<feature type="transmembrane region" description="Helical" evidence="7">
    <location>
        <begin position="207"/>
        <end position="230"/>
    </location>
</feature>
<keyword evidence="9" id="KW-1185">Reference proteome</keyword>
<proteinExistence type="predicted"/>
<evidence type="ECO:0000256" key="7">
    <source>
        <dbReference type="SAM" id="Phobius"/>
    </source>
</evidence>
<accession>A0ABT2H5N8</accession>
<sequence length="348" mass="35875">MRKRRLPDETGIFIVLVAVLAVFSILSPNFRTIDNAFTLLVNGTVIGFLALGQTFVLLTGGIDLSTGANIAMSGVLVALVMQAGVPWPIAVVIALIAATSLGVVNGLLIHFVRIPPFIATFSTQGVALAIPLIITGANSIQVRDIGFSWIGQGRIAGVPVPVLLLLIAAVIAGFWLRTTRQGVHVYALGGNKNAARLAGVNIARTTILVYAISGFCGGIGGMIVTSRLMVGFPATGTGNELFYSIAAAVVGGISLFGGVGTVLGAMIGAVLIAAVSNGMNVLSVQSYWQSLVIGVIILVGVSFDTLRRSRSGRPVFAKRASGPNPPPTASPPTAPPQPITTPSTTESR</sequence>
<evidence type="ECO:0000313" key="9">
    <source>
        <dbReference type="Proteomes" id="UP001165586"/>
    </source>
</evidence>
<keyword evidence="2" id="KW-1003">Cell membrane</keyword>
<dbReference type="PANTHER" id="PTHR32196">
    <property type="entry name" value="ABC TRANSPORTER PERMEASE PROTEIN YPHD-RELATED-RELATED"/>
    <property type="match status" value="1"/>
</dbReference>
<feature type="transmembrane region" description="Helical" evidence="7">
    <location>
        <begin position="12"/>
        <end position="30"/>
    </location>
</feature>
<keyword evidence="3 7" id="KW-0812">Transmembrane</keyword>
<comment type="caution">
    <text evidence="8">The sequence shown here is derived from an EMBL/GenBank/DDBJ whole genome shotgun (WGS) entry which is preliminary data.</text>
</comment>
<organism evidence="8 9">
    <name type="scientific">Herbiconiux daphne</name>
    <dbReference type="NCBI Taxonomy" id="2970914"/>
    <lineage>
        <taxon>Bacteria</taxon>
        <taxon>Bacillati</taxon>
        <taxon>Actinomycetota</taxon>
        <taxon>Actinomycetes</taxon>
        <taxon>Micrococcales</taxon>
        <taxon>Microbacteriaceae</taxon>
        <taxon>Herbiconiux</taxon>
    </lineage>
</organism>
<dbReference type="Pfam" id="PF02653">
    <property type="entry name" value="BPD_transp_2"/>
    <property type="match status" value="1"/>
</dbReference>